<dbReference type="OrthoDB" id="10051150at2759"/>
<evidence type="ECO:0000256" key="1">
    <source>
        <dbReference type="SAM" id="MobiDB-lite"/>
    </source>
</evidence>
<dbReference type="AlphaFoldDB" id="A0A814NZV8"/>
<name>A0A814NZV8_9BILA</name>
<organism evidence="2 3">
    <name type="scientific">Adineta steineri</name>
    <dbReference type="NCBI Taxonomy" id="433720"/>
    <lineage>
        <taxon>Eukaryota</taxon>
        <taxon>Metazoa</taxon>
        <taxon>Spiralia</taxon>
        <taxon>Gnathifera</taxon>
        <taxon>Rotifera</taxon>
        <taxon>Eurotatoria</taxon>
        <taxon>Bdelloidea</taxon>
        <taxon>Adinetida</taxon>
        <taxon>Adinetidae</taxon>
        <taxon>Adineta</taxon>
    </lineage>
</organism>
<protein>
    <submittedName>
        <fullName evidence="2">Uncharacterized protein</fullName>
    </submittedName>
</protein>
<feature type="region of interest" description="Disordered" evidence="1">
    <location>
        <begin position="239"/>
        <end position="262"/>
    </location>
</feature>
<feature type="compositionally biased region" description="Basic and acidic residues" evidence="1">
    <location>
        <begin position="108"/>
        <end position="152"/>
    </location>
</feature>
<dbReference type="EMBL" id="CAJNON010000201">
    <property type="protein sequence ID" value="CAF1097149.1"/>
    <property type="molecule type" value="Genomic_DNA"/>
</dbReference>
<comment type="caution">
    <text evidence="2">The sequence shown here is derived from an EMBL/GenBank/DDBJ whole genome shotgun (WGS) entry which is preliminary data.</text>
</comment>
<feature type="compositionally biased region" description="Low complexity" evidence="1">
    <location>
        <begin position="240"/>
        <end position="249"/>
    </location>
</feature>
<evidence type="ECO:0000313" key="2">
    <source>
        <dbReference type="EMBL" id="CAF1097149.1"/>
    </source>
</evidence>
<sequence length="286" mass="33544">MPLPRTVANCEITILWSPTLNENEVRIKNNSTWSPNHFVPLMSRLIQHERDNNNQLASVLATPEKKTFKNNATIQIRIPEFQSSPSRRLRSEIDIDTDCSQSIMSDTMLHDHNDKEEQRQIRLEKKRERVRLSRLNATEEERQNRLDADKHRTQSSRMNATEEERQNRLRGERHRSQTSRKNATEEHRLNRLEQQRKRSQANREKKKNEKRMSDNISILQQTTQMQCAGTEEVTLQDGINTSHSTSNSNILPKIRNSTSSWPEPISRDLKEGCLKKFLHRMSMSAL</sequence>
<feature type="compositionally biased region" description="Basic and acidic residues" evidence="1">
    <location>
        <begin position="182"/>
        <end position="213"/>
    </location>
</feature>
<feature type="compositionally biased region" description="Basic and acidic residues" evidence="1">
    <location>
        <begin position="160"/>
        <end position="170"/>
    </location>
</feature>
<accession>A0A814NZV8</accession>
<reference evidence="2" key="1">
    <citation type="submission" date="2021-02" db="EMBL/GenBank/DDBJ databases">
        <authorList>
            <person name="Nowell W R."/>
        </authorList>
    </citation>
    <scope>NUCLEOTIDE SEQUENCE</scope>
</reference>
<proteinExistence type="predicted"/>
<dbReference type="Proteomes" id="UP000663891">
    <property type="component" value="Unassembled WGS sequence"/>
</dbReference>
<feature type="non-terminal residue" evidence="2">
    <location>
        <position position="286"/>
    </location>
</feature>
<feature type="region of interest" description="Disordered" evidence="1">
    <location>
        <begin position="104"/>
        <end position="215"/>
    </location>
</feature>
<gene>
    <name evidence="2" type="ORF">VCS650_LOCUS19891</name>
</gene>
<evidence type="ECO:0000313" key="3">
    <source>
        <dbReference type="Proteomes" id="UP000663891"/>
    </source>
</evidence>
<feature type="non-terminal residue" evidence="2">
    <location>
        <position position="1"/>
    </location>
</feature>